<reference evidence="1" key="1">
    <citation type="submission" date="2023-05" db="EMBL/GenBank/DDBJ databases">
        <authorList>
            <consortium name="ELIXIR-Norway"/>
        </authorList>
    </citation>
    <scope>NUCLEOTIDE SEQUENCE</scope>
</reference>
<organism evidence="1 2">
    <name type="scientific">Rangifer tarandus platyrhynchus</name>
    <name type="common">Svalbard reindeer</name>
    <dbReference type="NCBI Taxonomy" id="3082113"/>
    <lineage>
        <taxon>Eukaryota</taxon>
        <taxon>Metazoa</taxon>
        <taxon>Chordata</taxon>
        <taxon>Craniata</taxon>
        <taxon>Vertebrata</taxon>
        <taxon>Euteleostomi</taxon>
        <taxon>Mammalia</taxon>
        <taxon>Eutheria</taxon>
        <taxon>Laurasiatheria</taxon>
        <taxon>Artiodactyla</taxon>
        <taxon>Ruminantia</taxon>
        <taxon>Pecora</taxon>
        <taxon>Cervidae</taxon>
        <taxon>Odocoileinae</taxon>
        <taxon>Rangifer</taxon>
    </lineage>
</organism>
<sequence length="170" mass="18031">MLQAGNVCWDSRRVPWGALEGAEKGLKKGLLEPRSPPWFSEPKSELPFPEPLRWDGASSVLTAQPRAVARGPAGGMDPSAHAMILPSDPHSVPSGSAPWSPHQNPVLGPLVRLTLGSCALPPAGVGGQAHLPDEPLSGPCCPKGGSRKGLCHPFKHLLCLWVWVWVWGGP</sequence>
<gene>
    <name evidence="1" type="ORF">MRATA1EN22A_LOCUS6964</name>
</gene>
<name>A0AC59YKE6_RANTA</name>
<reference evidence="1" key="2">
    <citation type="submission" date="2025-03" db="EMBL/GenBank/DDBJ databases">
        <authorList>
            <consortium name="ELIXIR-Norway"/>
            <consortium name="Elixir Norway"/>
        </authorList>
    </citation>
    <scope>NUCLEOTIDE SEQUENCE</scope>
</reference>
<evidence type="ECO:0000313" key="1">
    <source>
        <dbReference type="EMBL" id="CAM9752102.1"/>
    </source>
</evidence>
<evidence type="ECO:0000313" key="2">
    <source>
        <dbReference type="Proteomes" id="UP001162501"/>
    </source>
</evidence>
<accession>A0AC59YKE6</accession>
<dbReference type="Proteomes" id="UP001162501">
    <property type="component" value="Chromosome 16"/>
</dbReference>
<protein>
    <submittedName>
        <fullName evidence="1">Uncharacterized protein</fullName>
    </submittedName>
</protein>
<dbReference type="EMBL" id="OX596100">
    <property type="protein sequence ID" value="CAM9752102.1"/>
    <property type="molecule type" value="Genomic_DNA"/>
</dbReference>
<proteinExistence type="predicted"/>